<dbReference type="Pfam" id="PF12850">
    <property type="entry name" value="Metallophos_2"/>
    <property type="match status" value="1"/>
</dbReference>
<evidence type="ECO:0000313" key="4">
    <source>
        <dbReference type="Proteomes" id="UP000712527"/>
    </source>
</evidence>
<organism evidence="3 4">
    <name type="scientific">Olsenella profusa</name>
    <dbReference type="NCBI Taxonomy" id="138595"/>
    <lineage>
        <taxon>Bacteria</taxon>
        <taxon>Bacillati</taxon>
        <taxon>Actinomycetota</taxon>
        <taxon>Coriobacteriia</taxon>
        <taxon>Coriobacteriales</taxon>
        <taxon>Atopobiaceae</taxon>
        <taxon>Olsenella</taxon>
    </lineage>
</organism>
<comment type="caution">
    <text evidence="3">The sequence shown here is derived from an EMBL/GenBank/DDBJ whole genome shotgun (WGS) entry which is preliminary data.</text>
</comment>
<evidence type="ECO:0000256" key="1">
    <source>
        <dbReference type="ARBA" id="ARBA00008950"/>
    </source>
</evidence>
<reference evidence="3 4" key="1">
    <citation type="journal article" date="2021" name="Sci. Rep.">
        <title>The distribution of antibiotic resistance genes in chicken gut microbiota commensals.</title>
        <authorList>
            <person name="Juricova H."/>
            <person name="Matiasovicova J."/>
            <person name="Kubasova T."/>
            <person name="Cejkova D."/>
            <person name="Rychlik I."/>
        </authorList>
    </citation>
    <scope>NUCLEOTIDE SEQUENCE [LARGE SCALE GENOMIC DNA]</scope>
    <source>
        <strain evidence="3 4">An794</strain>
    </source>
</reference>
<keyword evidence="4" id="KW-1185">Reference proteome</keyword>
<dbReference type="SUPFAM" id="SSF56300">
    <property type="entry name" value="Metallo-dependent phosphatases"/>
    <property type="match status" value="1"/>
</dbReference>
<evidence type="ECO:0000313" key="3">
    <source>
        <dbReference type="EMBL" id="MBM6775571.1"/>
    </source>
</evidence>
<dbReference type="Gene3D" id="3.60.21.10">
    <property type="match status" value="1"/>
</dbReference>
<protein>
    <submittedName>
        <fullName evidence="3">Metallophosphoesterase family protein</fullName>
    </submittedName>
</protein>
<evidence type="ECO:0000259" key="2">
    <source>
        <dbReference type="Pfam" id="PF12850"/>
    </source>
</evidence>
<dbReference type="PANTHER" id="PTHR12905">
    <property type="entry name" value="METALLOPHOSPHOESTERASE"/>
    <property type="match status" value="1"/>
</dbReference>
<dbReference type="InterPro" id="IPR024654">
    <property type="entry name" value="Calcineurin-like_PHP_lpxH"/>
</dbReference>
<gene>
    <name evidence="3" type="ORF">H9X80_08480</name>
</gene>
<sequence length="213" mass="23949">MRILCISDVEERWLYDHWDRERMAGVDLIISCGDLPATYLEHVVTLANVPLAYVWGNHDTAYETHPPEGCVSIDGHLRDFRSLRIMGLGGSIRYNEQVHGYTEAEMRRRCARMALLAQATGGVDVVVTHAPARGYGDLDDLPHRGFEALGALVERVRPRYLVHGHVHTSYGRIERVCEHPCGTTIINACGSFELEIPDETIERRGGLFRVDAL</sequence>
<dbReference type="InterPro" id="IPR029052">
    <property type="entry name" value="Metallo-depent_PP-like"/>
</dbReference>
<feature type="domain" description="Calcineurin-like phosphoesterase" evidence="2">
    <location>
        <begin position="1"/>
        <end position="187"/>
    </location>
</feature>
<dbReference type="Proteomes" id="UP000712527">
    <property type="component" value="Unassembled WGS sequence"/>
</dbReference>
<dbReference type="EMBL" id="JACSNQ010000024">
    <property type="protein sequence ID" value="MBM6775571.1"/>
    <property type="molecule type" value="Genomic_DNA"/>
</dbReference>
<proteinExistence type="inferred from homology"/>
<dbReference type="RefSeq" id="WP_204793904.1">
    <property type="nucleotide sequence ID" value="NZ_JACSNQ010000024.1"/>
</dbReference>
<name>A0ABS2F3L7_9ACTN</name>
<dbReference type="PANTHER" id="PTHR12905:SF0">
    <property type="entry name" value="CALCINEURIN-LIKE PHOSPHOESTERASE DOMAIN-CONTAINING PROTEIN"/>
    <property type="match status" value="1"/>
</dbReference>
<accession>A0ABS2F3L7</accession>
<dbReference type="InterPro" id="IPR051693">
    <property type="entry name" value="UPF0046_metallophosphoest"/>
</dbReference>
<comment type="similarity">
    <text evidence="1">Belongs to the metallophosphoesterase superfamily. YfcE family.</text>
</comment>